<name>A0A379VYX7_SALET</name>
<feature type="domain" description="Metalloprotease TldD/E N-terminal" evidence="9">
    <location>
        <begin position="59"/>
        <end position="123"/>
    </location>
</feature>
<evidence type="ECO:0000256" key="5">
    <source>
        <dbReference type="ARBA" id="ARBA00022801"/>
    </source>
</evidence>
<dbReference type="GO" id="GO:0008237">
    <property type="term" value="F:metallopeptidase activity"/>
    <property type="evidence" value="ECO:0007669"/>
    <property type="project" value="UniProtKB-KW"/>
</dbReference>
<evidence type="ECO:0000256" key="1">
    <source>
        <dbReference type="ARBA" id="ARBA00004496"/>
    </source>
</evidence>
<dbReference type="InterPro" id="IPR045569">
    <property type="entry name" value="Metalloprtase-TldD/E_C"/>
</dbReference>
<comment type="similarity">
    <text evidence="2">Belongs to the peptidase U62 family.</text>
</comment>
<feature type="domain" description="Metalloprotease TldD/E central" evidence="11">
    <location>
        <begin position="151"/>
        <end position="257"/>
    </location>
</feature>
<dbReference type="FunFam" id="3.30.2290.10:FF:000002">
    <property type="entry name" value="Metalloprotease PmbA homolog"/>
    <property type="match status" value="1"/>
</dbReference>
<feature type="domain" description="Metalloprotease TldD/E C-terminal" evidence="10">
    <location>
        <begin position="265"/>
        <end position="466"/>
    </location>
</feature>
<evidence type="ECO:0000313" key="12">
    <source>
        <dbReference type="EMBL" id="SUH11434.1"/>
    </source>
</evidence>
<evidence type="ECO:0000256" key="7">
    <source>
        <dbReference type="ARBA" id="ARBA00025682"/>
    </source>
</evidence>
<evidence type="ECO:0000256" key="3">
    <source>
        <dbReference type="ARBA" id="ARBA00022490"/>
    </source>
</evidence>
<sequence>MLPVKMRTEKRFSVRLQRNSLYIMAFAMKVISQVEAQRKILEEAVSTALELASGKSDGAEVAVSKTTGISVSTRYGEVENVEFNSDGALGITVYHQNRKGSASSTDLSPQAIARTVQAALDIARYTSPDPCAGVADKELLAFDAPDLDLFHPAEVTPDEAIELAARAEQASLKADKRITNTEGGSFNSHYGIKVFGNSHGMLQGYCSTRHSLSSCVIAEENGDMERDYAYTIGRAMADLQAPEWVGAECARRTLSRLSPRKLSTMKAPVIFANEVATGLFGHLVGAIAGGAVYRKSTFLLDSLGKQILPEWLTIEEHPHLLKGLASSPFDSEGVRTERRDIVKDGVLTQWLLTNYSARKLGLKSTGHAGGIHNWRIAGQGLNFEQLLKEMGTGLVVTELMGQGVSGITGDYSRGAAGFWVENGEIQYPVSEITIAGNLKEMWRNIVTVGDDIETRSNIQCGSVLFTGDENRRTIIPVILQAAGALAACDPNYSGYYTLSLIIKKEVSNA</sequence>
<dbReference type="PANTHER" id="PTHR43421:SF1">
    <property type="entry name" value="METALLOPROTEASE PMBA"/>
    <property type="match status" value="1"/>
</dbReference>
<dbReference type="GO" id="GO:0005829">
    <property type="term" value="C:cytosol"/>
    <property type="evidence" value="ECO:0007669"/>
    <property type="project" value="TreeGrafter"/>
</dbReference>
<evidence type="ECO:0000256" key="2">
    <source>
        <dbReference type="ARBA" id="ARBA00005836"/>
    </source>
</evidence>
<comment type="function">
    <text evidence="7">Metalloprotease involved in CcdA degradation. Suppresses the inhibitory activity of the carbon storage regulator (CsrA).</text>
</comment>
<dbReference type="PANTHER" id="PTHR43421">
    <property type="entry name" value="METALLOPROTEASE PMBA"/>
    <property type="match status" value="1"/>
</dbReference>
<reference evidence="12 13" key="1">
    <citation type="submission" date="2018-06" db="EMBL/GenBank/DDBJ databases">
        <authorList>
            <consortium name="Pathogen Informatics"/>
            <person name="Doyle S."/>
        </authorList>
    </citation>
    <scope>NUCLEOTIDE SEQUENCE [LARGE SCALE GENOMIC DNA]</scope>
    <source>
        <strain evidence="12 13">NCTC8256</strain>
    </source>
</reference>
<dbReference type="AlphaFoldDB" id="A0A379VYX7"/>
<gene>
    <name evidence="12" type="primary">pmbA</name>
    <name evidence="12" type="ORF">NCTC8256_05479</name>
</gene>
<dbReference type="InterPro" id="IPR045570">
    <property type="entry name" value="Metalloprtase-TldD/E_cen_dom"/>
</dbReference>
<dbReference type="InterPro" id="IPR002510">
    <property type="entry name" value="Metalloprtase-TldD/E_N"/>
</dbReference>
<evidence type="ECO:0000259" key="10">
    <source>
        <dbReference type="Pfam" id="PF19289"/>
    </source>
</evidence>
<dbReference type="GO" id="GO:0006508">
    <property type="term" value="P:proteolysis"/>
    <property type="evidence" value="ECO:0007669"/>
    <property type="project" value="UniProtKB-KW"/>
</dbReference>
<dbReference type="Pfam" id="PF01523">
    <property type="entry name" value="PmbA_TldD_1st"/>
    <property type="match status" value="1"/>
</dbReference>
<keyword evidence="6" id="KW-0482">Metalloprotease</keyword>
<evidence type="ECO:0000313" key="13">
    <source>
        <dbReference type="Proteomes" id="UP000254346"/>
    </source>
</evidence>
<evidence type="ECO:0000259" key="11">
    <source>
        <dbReference type="Pfam" id="PF19290"/>
    </source>
</evidence>
<keyword evidence="3" id="KW-0963">Cytoplasm</keyword>
<accession>A0A379VYX7</accession>
<dbReference type="Pfam" id="PF19289">
    <property type="entry name" value="PmbA_TldD_3rd"/>
    <property type="match status" value="1"/>
</dbReference>
<dbReference type="InterPro" id="IPR035068">
    <property type="entry name" value="TldD/PmbA_N"/>
</dbReference>
<protein>
    <recommendedName>
        <fullName evidence="8">Metalloprotease PmbA</fullName>
    </recommendedName>
</protein>
<proteinExistence type="inferred from homology"/>
<dbReference type="Pfam" id="PF19290">
    <property type="entry name" value="PmbA_TldD_2nd"/>
    <property type="match status" value="1"/>
</dbReference>
<keyword evidence="5" id="KW-0378">Hydrolase</keyword>
<evidence type="ECO:0000256" key="6">
    <source>
        <dbReference type="ARBA" id="ARBA00023049"/>
    </source>
</evidence>
<dbReference type="EMBL" id="UGXR01000001">
    <property type="protein sequence ID" value="SUH11434.1"/>
    <property type="molecule type" value="Genomic_DNA"/>
</dbReference>
<dbReference type="NCBIfam" id="NF008268">
    <property type="entry name" value="PRK11040.1"/>
    <property type="match status" value="1"/>
</dbReference>
<dbReference type="Proteomes" id="UP000254346">
    <property type="component" value="Unassembled WGS sequence"/>
</dbReference>
<evidence type="ECO:0000259" key="9">
    <source>
        <dbReference type="Pfam" id="PF01523"/>
    </source>
</evidence>
<dbReference type="SUPFAM" id="SSF111283">
    <property type="entry name" value="Putative modulator of DNA gyrase, PmbA/TldD"/>
    <property type="match status" value="1"/>
</dbReference>
<dbReference type="InterPro" id="IPR036059">
    <property type="entry name" value="TldD/PmbA_sf"/>
</dbReference>
<dbReference type="InterPro" id="IPR047657">
    <property type="entry name" value="PmbA"/>
</dbReference>
<evidence type="ECO:0000256" key="4">
    <source>
        <dbReference type="ARBA" id="ARBA00022670"/>
    </source>
</evidence>
<keyword evidence="4" id="KW-0645">Protease</keyword>
<organism evidence="12 13">
    <name type="scientific">Salmonella enterica I</name>
    <dbReference type="NCBI Taxonomy" id="59201"/>
    <lineage>
        <taxon>Bacteria</taxon>
        <taxon>Pseudomonadati</taxon>
        <taxon>Pseudomonadota</taxon>
        <taxon>Gammaproteobacteria</taxon>
        <taxon>Enterobacterales</taxon>
        <taxon>Enterobacteriaceae</taxon>
        <taxon>Salmonella</taxon>
    </lineage>
</organism>
<comment type="subcellular location">
    <subcellularLocation>
        <location evidence="1">Cytoplasm</location>
    </subcellularLocation>
</comment>
<evidence type="ECO:0000256" key="8">
    <source>
        <dbReference type="ARBA" id="ARBA00072380"/>
    </source>
</evidence>
<dbReference type="Gene3D" id="3.30.2290.10">
    <property type="entry name" value="PmbA/TldD superfamily"/>
    <property type="match status" value="1"/>
</dbReference>